<evidence type="ECO:0000313" key="5">
    <source>
        <dbReference type="Ensembl" id="ENSPTEP00000037087.1"/>
    </source>
</evidence>
<feature type="domain" description="RRM" evidence="4">
    <location>
        <begin position="384"/>
        <end position="458"/>
    </location>
</feature>
<keyword evidence="1" id="KW-0677">Repeat</keyword>
<evidence type="ECO:0000313" key="6">
    <source>
        <dbReference type="Proteomes" id="UP000694416"/>
    </source>
</evidence>
<feature type="compositionally biased region" description="Low complexity" evidence="3">
    <location>
        <begin position="334"/>
        <end position="355"/>
    </location>
</feature>
<feature type="region of interest" description="Disordered" evidence="3">
    <location>
        <begin position="327"/>
        <end position="359"/>
    </location>
</feature>
<dbReference type="SMART" id="SM00360">
    <property type="entry name" value="RRM"/>
    <property type="match status" value="2"/>
</dbReference>
<keyword evidence="2" id="KW-0694">RNA-binding</keyword>
<evidence type="ECO:0000256" key="1">
    <source>
        <dbReference type="ARBA" id="ARBA00022737"/>
    </source>
</evidence>
<feature type="compositionally biased region" description="Low complexity" evidence="3">
    <location>
        <begin position="182"/>
        <end position="212"/>
    </location>
</feature>
<feature type="compositionally biased region" description="Polar residues" evidence="3">
    <location>
        <begin position="41"/>
        <end position="60"/>
    </location>
</feature>
<organism evidence="5 6">
    <name type="scientific">Piliocolobus tephrosceles</name>
    <name type="common">Ugandan red Colobus</name>
    <dbReference type="NCBI Taxonomy" id="591936"/>
    <lineage>
        <taxon>Eukaryota</taxon>
        <taxon>Metazoa</taxon>
        <taxon>Chordata</taxon>
        <taxon>Craniata</taxon>
        <taxon>Vertebrata</taxon>
        <taxon>Euteleostomi</taxon>
        <taxon>Mammalia</taxon>
        <taxon>Eutheria</taxon>
        <taxon>Euarchontoglires</taxon>
        <taxon>Primates</taxon>
        <taxon>Haplorrhini</taxon>
        <taxon>Catarrhini</taxon>
        <taxon>Cercopithecidae</taxon>
        <taxon>Colobinae</taxon>
        <taxon>Piliocolobus</taxon>
    </lineage>
</organism>
<dbReference type="Pfam" id="PF13893">
    <property type="entry name" value="RRM_5"/>
    <property type="match status" value="1"/>
</dbReference>
<dbReference type="InterPro" id="IPR035979">
    <property type="entry name" value="RBD_domain_sf"/>
</dbReference>
<reference evidence="5" key="1">
    <citation type="submission" date="2025-08" db="UniProtKB">
        <authorList>
            <consortium name="Ensembl"/>
        </authorList>
    </citation>
    <scope>IDENTIFICATION</scope>
</reference>
<evidence type="ECO:0000256" key="2">
    <source>
        <dbReference type="ARBA" id="ARBA00022884"/>
    </source>
</evidence>
<name>A0A8C9IX72_9PRIM</name>
<keyword evidence="6" id="KW-1185">Reference proteome</keyword>
<dbReference type="InterPro" id="IPR000504">
    <property type="entry name" value="RRM_dom"/>
</dbReference>
<feature type="compositionally biased region" description="Polar residues" evidence="3">
    <location>
        <begin position="1"/>
        <end position="15"/>
    </location>
</feature>
<dbReference type="GO" id="GO:0003723">
    <property type="term" value="F:RNA binding"/>
    <property type="evidence" value="ECO:0007669"/>
    <property type="project" value="UniProtKB-KW"/>
</dbReference>
<dbReference type="Ensembl" id="ENSPTET00000050208.1">
    <property type="protein sequence ID" value="ENSPTEP00000037087.1"/>
    <property type="gene ID" value="ENSPTEG00000034750.1"/>
</dbReference>
<accession>A0A8C9IX72</accession>
<dbReference type="InterPro" id="IPR012677">
    <property type="entry name" value="Nucleotide-bd_a/b_plait_sf"/>
</dbReference>
<dbReference type="Gene3D" id="3.30.70.330">
    <property type="match status" value="2"/>
</dbReference>
<dbReference type="InterPro" id="IPR021790">
    <property type="entry name" value="PTBP1-like_RRM2"/>
</dbReference>
<evidence type="ECO:0000259" key="4">
    <source>
        <dbReference type="SMART" id="SM00360"/>
    </source>
</evidence>
<dbReference type="PANTHER" id="PTHR15592">
    <property type="entry name" value="MATRIN 3/NUCLEAR PROTEIN 220-RELATED"/>
    <property type="match status" value="1"/>
</dbReference>
<feature type="domain" description="RRM" evidence="4">
    <location>
        <begin position="532"/>
        <end position="601"/>
    </location>
</feature>
<feature type="compositionally biased region" description="Low complexity" evidence="3">
    <location>
        <begin position="131"/>
        <end position="148"/>
    </location>
</feature>
<evidence type="ECO:0000256" key="3">
    <source>
        <dbReference type="SAM" id="MobiDB-lite"/>
    </source>
</evidence>
<dbReference type="SUPFAM" id="SSF54928">
    <property type="entry name" value="RNA-binding domain, RBD"/>
    <property type="match status" value="2"/>
</dbReference>
<proteinExistence type="predicted"/>
<feature type="region of interest" description="Disordered" evidence="3">
    <location>
        <begin position="1"/>
        <end position="213"/>
    </location>
</feature>
<dbReference type="Proteomes" id="UP000694416">
    <property type="component" value="Unplaced"/>
</dbReference>
<dbReference type="CDD" id="cd12422">
    <property type="entry name" value="RRM2_PTBP1_hnRNPL_like"/>
    <property type="match status" value="1"/>
</dbReference>
<feature type="compositionally biased region" description="Low complexity" evidence="3">
    <location>
        <begin position="67"/>
        <end position="83"/>
    </location>
</feature>
<protein>
    <recommendedName>
        <fullName evidence="4">RRM domain-containing protein</fullName>
    </recommendedName>
</protein>
<dbReference type="Pfam" id="PF11835">
    <property type="entry name" value="RRM_8"/>
    <property type="match status" value="1"/>
</dbReference>
<dbReference type="AlphaFoldDB" id="A0A8C9IX72"/>
<reference evidence="5" key="2">
    <citation type="submission" date="2025-09" db="UniProtKB">
        <authorList>
            <consortium name="Ensembl"/>
        </authorList>
    </citation>
    <scope>IDENTIFICATION</scope>
</reference>
<sequence>MNKRTFSNNENSKSKTGVKRYLMSNDESYENQKNYHEKQFSSKLSNSSVDEINRNDYNMHNNKKNSCDSNSTNSNNKSNNNNNMKHTEYNDNNDISSINDKRNDSYNNYNNSTDEYTHHDNHHVNHHNKNSDSSNISYSSNSSDNGNNMKDTNRKHTKRKDSYNNNNSKNNNSEKKNDENNNEQNNNKSNNDDSNNNNDNNENSNSNIYYSNDSKKRKGSIYSIQYFKKEKNNVTNTCLILKNVPKEAHEEDIKSFIRPFLRNVTPDITFYNEGIVVNLYDNELNENIYNYFNEYPTQIKGSFINVKLANVNDCHYMNEEVLDMHRKGSNDITNNNNNNNNNKDGGNNNDNNYNHKNNDNNMKEALITQDKRHVKNKPKEFSKVILVSVVNVQFPVDMELIYYIFSKCGTVEKIITLSRSLVVYQALVQLNSIDAAKEAIKTLHNRNIYDGCNTIYIEYSFLKELTVKANNSTSWDYTISSAPVNKNIPVLQNMQGVLPMPKKSKEIELFQMMEQKFKSVNFETKNTSKTPVLICYNIPKDYTDVKKIFNLFSIYGYVSKIKILREKPDSALIQYTNYLFSSLAQECLQHAKICDQVIEVHFSKILDIRISMQQKKAESFKAKTFSNYDQRYLVSTENGCIFIKAKK</sequence>